<sequence length="247" mass="28047">MIIPQQAMNPKQPHHTKIPQHLQHITPPIVIIPIRGSKLFEPLLLLLQNLNNGTLLHQRLKEVQNPIHIPGLVELAQERDLLFGLVLHLGTVLAEALELVDELVDHVPQPLVGELHVYDTVEDHLEKAAVVVPGVDALAERGREARVEVAEPHLAVEEAKNVVVIHVMRHGVHGGPRRVLEEPLRQGLERTLVHLVDLVHVLLADVTVQVNDERFHRVRDEVRVVPELLRLWALFVVLVRHAWNRVW</sequence>
<gene>
    <name evidence="1" type="ORF">V8G54_006787</name>
</gene>
<reference evidence="1 2" key="1">
    <citation type="journal article" date="2023" name="Life. Sci Alliance">
        <title>Evolutionary insights into 3D genome organization and epigenetic landscape of Vigna mungo.</title>
        <authorList>
            <person name="Junaid A."/>
            <person name="Singh B."/>
            <person name="Bhatia S."/>
        </authorList>
    </citation>
    <scope>NUCLEOTIDE SEQUENCE [LARGE SCALE GENOMIC DNA]</scope>
    <source>
        <strain evidence="1">Urdbean</strain>
    </source>
</reference>
<dbReference type="AlphaFoldDB" id="A0AAQ3P234"/>
<proteinExistence type="predicted"/>
<dbReference type="EMBL" id="CP144699">
    <property type="protein sequence ID" value="WVZ19465.1"/>
    <property type="molecule type" value="Genomic_DNA"/>
</dbReference>
<protein>
    <submittedName>
        <fullName evidence="1">Uncharacterized protein</fullName>
    </submittedName>
</protein>
<name>A0AAQ3P234_VIGMU</name>
<evidence type="ECO:0000313" key="1">
    <source>
        <dbReference type="EMBL" id="WVZ19465.1"/>
    </source>
</evidence>
<organism evidence="1 2">
    <name type="scientific">Vigna mungo</name>
    <name type="common">Black gram</name>
    <name type="synonym">Phaseolus mungo</name>
    <dbReference type="NCBI Taxonomy" id="3915"/>
    <lineage>
        <taxon>Eukaryota</taxon>
        <taxon>Viridiplantae</taxon>
        <taxon>Streptophyta</taxon>
        <taxon>Embryophyta</taxon>
        <taxon>Tracheophyta</taxon>
        <taxon>Spermatophyta</taxon>
        <taxon>Magnoliopsida</taxon>
        <taxon>eudicotyledons</taxon>
        <taxon>Gunneridae</taxon>
        <taxon>Pentapetalae</taxon>
        <taxon>rosids</taxon>
        <taxon>fabids</taxon>
        <taxon>Fabales</taxon>
        <taxon>Fabaceae</taxon>
        <taxon>Papilionoideae</taxon>
        <taxon>50 kb inversion clade</taxon>
        <taxon>NPAAA clade</taxon>
        <taxon>indigoferoid/millettioid clade</taxon>
        <taxon>Phaseoleae</taxon>
        <taxon>Vigna</taxon>
    </lineage>
</organism>
<evidence type="ECO:0000313" key="2">
    <source>
        <dbReference type="Proteomes" id="UP001374535"/>
    </source>
</evidence>
<keyword evidence="2" id="KW-1185">Reference proteome</keyword>
<dbReference type="Proteomes" id="UP001374535">
    <property type="component" value="Chromosome 2"/>
</dbReference>
<accession>A0AAQ3P234</accession>